<dbReference type="SUPFAM" id="SSF90123">
    <property type="entry name" value="ABC transporter transmembrane region"/>
    <property type="match status" value="1"/>
</dbReference>
<organism evidence="12 13">
    <name type="scientific">Anoxybacter fermentans</name>
    <dbReference type="NCBI Taxonomy" id="1323375"/>
    <lineage>
        <taxon>Bacteria</taxon>
        <taxon>Bacillati</taxon>
        <taxon>Bacillota</taxon>
        <taxon>Clostridia</taxon>
        <taxon>Halanaerobiales</taxon>
        <taxon>Anoxybacter</taxon>
    </lineage>
</organism>
<dbReference type="Proteomes" id="UP000267250">
    <property type="component" value="Chromosome"/>
</dbReference>
<evidence type="ECO:0000256" key="1">
    <source>
        <dbReference type="ARBA" id="ARBA00004651"/>
    </source>
</evidence>
<evidence type="ECO:0000256" key="3">
    <source>
        <dbReference type="ARBA" id="ARBA00022475"/>
    </source>
</evidence>
<dbReference type="GO" id="GO:0016887">
    <property type="term" value="F:ATP hydrolysis activity"/>
    <property type="evidence" value="ECO:0007669"/>
    <property type="project" value="InterPro"/>
</dbReference>
<evidence type="ECO:0000256" key="7">
    <source>
        <dbReference type="ARBA" id="ARBA00022989"/>
    </source>
</evidence>
<feature type="transmembrane region" description="Helical" evidence="9">
    <location>
        <begin position="20"/>
        <end position="38"/>
    </location>
</feature>
<keyword evidence="13" id="KW-1185">Reference proteome</keyword>
<dbReference type="AlphaFoldDB" id="A0A3Q9HSQ8"/>
<dbReference type="InterPro" id="IPR011527">
    <property type="entry name" value="ABC1_TM_dom"/>
</dbReference>
<keyword evidence="5" id="KW-0547">Nucleotide-binding</keyword>
<dbReference type="PROSITE" id="PS50929">
    <property type="entry name" value="ABC_TM1F"/>
    <property type="match status" value="1"/>
</dbReference>
<feature type="transmembrane region" description="Helical" evidence="9">
    <location>
        <begin position="160"/>
        <end position="180"/>
    </location>
</feature>
<dbReference type="InterPro" id="IPR039421">
    <property type="entry name" value="Type_1_exporter"/>
</dbReference>
<dbReference type="GO" id="GO:0015421">
    <property type="term" value="F:ABC-type oligopeptide transporter activity"/>
    <property type="evidence" value="ECO:0007669"/>
    <property type="project" value="TreeGrafter"/>
</dbReference>
<dbReference type="InterPro" id="IPR003439">
    <property type="entry name" value="ABC_transporter-like_ATP-bd"/>
</dbReference>
<dbReference type="KEGG" id="aft:BBF96_13925"/>
<evidence type="ECO:0000259" key="10">
    <source>
        <dbReference type="PROSITE" id="PS50893"/>
    </source>
</evidence>
<comment type="subcellular location">
    <subcellularLocation>
        <location evidence="1">Cell membrane</location>
        <topology evidence="1">Multi-pass membrane protein</topology>
    </subcellularLocation>
</comment>
<dbReference type="Gene3D" id="1.20.1560.10">
    <property type="entry name" value="ABC transporter type 1, transmembrane domain"/>
    <property type="match status" value="1"/>
</dbReference>
<dbReference type="SMART" id="SM00382">
    <property type="entry name" value="AAA"/>
    <property type="match status" value="1"/>
</dbReference>
<keyword evidence="8 9" id="KW-0472">Membrane</keyword>
<dbReference type="Pfam" id="PF00005">
    <property type="entry name" value="ABC_tran"/>
    <property type="match status" value="1"/>
</dbReference>
<dbReference type="CDD" id="cd07346">
    <property type="entry name" value="ABC_6TM_exporters"/>
    <property type="match status" value="1"/>
</dbReference>
<dbReference type="RefSeq" id="WP_127017746.1">
    <property type="nucleotide sequence ID" value="NZ_CP016379.1"/>
</dbReference>
<dbReference type="SUPFAM" id="SSF52540">
    <property type="entry name" value="P-loop containing nucleoside triphosphate hydrolases"/>
    <property type="match status" value="1"/>
</dbReference>
<feature type="transmembrane region" description="Helical" evidence="9">
    <location>
        <begin position="59"/>
        <end position="84"/>
    </location>
</feature>
<feature type="transmembrane region" description="Helical" evidence="9">
    <location>
        <begin position="133"/>
        <end position="153"/>
    </location>
</feature>
<feature type="domain" description="ABC transmembrane type-1" evidence="11">
    <location>
        <begin position="23"/>
        <end position="305"/>
    </location>
</feature>
<proteinExistence type="predicted"/>
<keyword evidence="6" id="KW-0067">ATP-binding</keyword>
<dbReference type="PANTHER" id="PTHR43394:SF1">
    <property type="entry name" value="ATP-BINDING CASSETTE SUB-FAMILY B MEMBER 10, MITOCHONDRIAL"/>
    <property type="match status" value="1"/>
</dbReference>
<evidence type="ECO:0000256" key="5">
    <source>
        <dbReference type="ARBA" id="ARBA00022741"/>
    </source>
</evidence>
<dbReference type="PROSITE" id="PS00211">
    <property type="entry name" value="ABC_TRANSPORTER_1"/>
    <property type="match status" value="1"/>
</dbReference>
<dbReference type="PANTHER" id="PTHR43394">
    <property type="entry name" value="ATP-DEPENDENT PERMEASE MDL1, MITOCHONDRIAL"/>
    <property type="match status" value="1"/>
</dbReference>
<keyword evidence="3" id="KW-1003">Cell membrane</keyword>
<dbReference type="InterPro" id="IPR003593">
    <property type="entry name" value="AAA+_ATPase"/>
</dbReference>
<dbReference type="OrthoDB" id="9802264at2"/>
<name>A0A3Q9HSQ8_9FIRM</name>
<dbReference type="Pfam" id="PF00664">
    <property type="entry name" value="ABC_membrane"/>
    <property type="match status" value="1"/>
</dbReference>
<feature type="domain" description="ABC transporter" evidence="10">
    <location>
        <begin position="336"/>
        <end position="572"/>
    </location>
</feature>
<dbReference type="InterPro" id="IPR017871">
    <property type="entry name" value="ABC_transporter-like_CS"/>
</dbReference>
<sequence length="593" mass="66669">MKKNQESVKIIFDFIKENWWIFIGLFFALILSGLMEAYPVGLMQSAIDEIFAGGEFRKILTLIAFWYGCRLIKALAGFISGWLAGIAGANLGHRFRQILFERLRLASYVQLEKASSSETIVRTLNDVYDLGNLVTQPIVLVGQNLFIFIWSVFFLVRLDWVLFIACLPLGFIMLAAGQWVSGLNREVWKKQRNFYTRIVNCLIETVSACREITIFNLWSRQKKLFNNANNGVTRAQRSTAILISGLNNFTEALWPLATVVCLILGGYRVLTGNLTTGGMIAFMWYIQWVIHPISQIANYYAQIQKSFVAIERIQEMLDWFPPTFESRGNVIINSELRLENVSFGYGKEKEVIHNINFSVRKGEVVALVGETGCGKSTLLKVILGLVKPDSGKIFVDGKLIEPSDLCGSPSLAAVFQDPYLFNISITENVSLAVQTDSDEKESIIEQALQDAYVIPFLDDLPQKGNTIVGERSSRLSSGQRQRVALARALVKKPTLLILDEATSAVDTATEENIYRALFQKRDQFGCIIVSHRLVSVMGADKIYMMKDGRIIAYGTHKELMENCDEYKALYGAQISLEGDVNGYSRGVRCRYGC</sequence>
<evidence type="ECO:0000256" key="9">
    <source>
        <dbReference type="SAM" id="Phobius"/>
    </source>
</evidence>
<dbReference type="GO" id="GO:0005886">
    <property type="term" value="C:plasma membrane"/>
    <property type="evidence" value="ECO:0007669"/>
    <property type="project" value="UniProtKB-SubCell"/>
</dbReference>
<keyword evidence="7 9" id="KW-1133">Transmembrane helix</keyword>
<dbReference type="FunFam" id="3.40.50.300:FF:000854">
    <property type="entry name" value="Multidrug ABC transporter ATP-binding protein"/>
    <property type="match status" value="1"/>
</dbReference>
<evidence type="ECO:0000256" key="2">
    <source>
        <dbReference type="ARBA" id="ARBA00022448"/>
    </source>
</evidence>
<reference evidence="12 13" key="1">
    <citation type="submission" date="2016-07" db="EMBL/GenBank/DDBJ databases">
        <title>Genome and transcriptome analysis of iron-reducing fermentative bacteria Anoxybacter fermentans.</title>
        <authorList>
            <person name="Zeng X."/>
            <person name="Shao Z."/>
        </authorList>
    </citation>
    <scope>NUCLEOTIDE SEQUENCE [LARGE SCALE GENOMIC DNA]</scope>
    <source>
        <strain evidence="12 13">DY22613</strain>
    </source>
</reference>
<accession>A0A3Q9HSQ8</accession>
<dbReference type="InterPro" id="IPR036640">
    <property type="entry name" value="ABC1_TM_sf"/>
</dbReference>
<evidence type="ECO:0000313" key="12">
    <source>
        <dbReference type="EMBL" id="AZR74388.1"/>
    </source>
</evidence>
<evidence type="ECO:0000256" key="6">
    <source>
        <dbReference type="ARBA" id="ARBA00022840"/>
    </source>
</evidence>
<dbReference type="InterPro" id="IPR027417">
    <property type="entry name" value="P-loop_NTPase"/>
</dbReference>
<evidence type="ECO:0000313" key="13">
    <source>
        <dbReference type="Proteomes" id="UP000267250"/>
    </source>
</evidence>
<keyword evidence="4 9" id="KW-0812">Transmembrane</keyword>
<dbReference type="Gene3D" id="3.40.50.300">
    <property type="entry name" value="P-loop containing nucleotide triphosphate hydrolases"/>
    <property type="match status" value="1"/>
</dbReference>
<keyword evidence="2" id="KW-0813">Transport</keyword>
<evidence type="ECO:0008006" key="14">
    <source>
        <dbReference type="Google" id="ProtNLM"/>
    </source>
</evidence>
<protein>
    <recommendedName>
        <fullName evidence="14">ABC transporter ATP-binding protein</fullName>
    </recommendedName>
</protein>
<evidence type="ECO:0000259" key="11">
    <source>
        <dbReference type="PROSITE" id="PS50929"/>
    </source>
</evidence>
<dbReference type="EMBL" id="CP016379">
    <property type="protein sequence ID" value="AZR74388.1"/>
    <property type="molecule type" value="Genomic_DNA"/>
</dbReference>
<evidence type="ECO:0000256" key="4">
    <source>
        <dbReference type="ARBA" id="ARBA00022692"/>
    </source>
</evidence>
<gene>
    <name evidence="12" type="ORF">BBF96_13925</name>
</gene>
<evidence type="ECO:0000256" key="8">
    <source>
        <dbReference type="ARBA" id="ARBA00023136"/>
    </source>
</evidence>
<dbReference type="GO" id="GO:0005524">
    <property type="term" value="F:ATP binding"/>
    <property type="evidence" value="ECO:0007669"/>
    <property type="project" value="UniProtKB-KW"/>
</dbReference>
<dbReference type="PROSITE" id="PS50893">
    <property type="entry name" value="ABC_TRANSPORTER_2"/>
    <property type="match status" value="1"/>
</dbReference>